<keyword evidence="6 7" id="KW-0413">Isomerase</keyword>
<dbReference type="InterPro" id="IPR023058">
    <property type="entry name" value="PPIase_PpiC_CS"/>
</dbReference>
<dbReference type="GO" id="GO:0042277">
    <property type="term" value="F:peptide binding"/>
    <property type="evidence" value="ECO:0007669"/>
    <property type="project" value="InterPro"/>
</dbReference>
<keyword evidence="4 7" id="KW-0697">Rotamase</keyword>
<dbReference type="SUPFAM" id="SSF109998">
    <property type="entry name" value="Triger factor/SurA peptide-binding domain-like"/>
    <property type="match status" value="1"/>
</dbReference>
<dbReference type="AlphaFoldDB" id="A0A0F7K5P6"/>
<dbReference type="InterPro" id="IPR050280">
    <property type="entry name" value="OMP_Chaperone_SurA"/>
</dbReference>
<dbReference type="SUPFAM" id="SSF54534">
    <property type="entry name" value="FKBP-like"/>
    <property type="match status" value="2"/>
</dbReference>
<dbReference type="Proteomes" id="UP000034410">
    <property type="component" value="Chromosome"/>
</dbReference>
<evidence type="ECO:0000256" key="7">
    <source>
        <dbReference type="HAMAP-Rule" id="MF_01183"/>
    </source>
</evidence>
<keyword evidence="1 7" id="KW-0732">Signal</keyword>
<evidence type="ECO:0000256" key="5">
    <source>
        <dbReference type="ARBA" id="ARBA00023186"/>
    </source>
</evidence>
<dbReference type="InterPro" id="IPR046357">
    <property type="entry name" value="PPIase_dom_sf"/>
</dbReference>
<gene>
    <name evidence="7" type="primary">surA</name>
    <name evidence="9" type="ORF">AAY24_14155</name>
</gene>
<dbReference type="PROSITE" id="PS50198">
    <property type="entry name" value="PPIC_PPIASE_2"/>
    <property type="match status" value="2"/>
</dbReference>
<name>A0A0F7K5P6_9GAMM</name>
<comment type="subcellular location">
    <subcellularLocation>
        <location evidence="7">Periplasm</location>
    </subcellularLocation>
    <text evidence="7">Is capable of associating with the outer membrane.</text>
</comment>
<evidence type="ECO:0000256" key="4">
    <source>
        <dbReference type="ARBA" id="ARBA00023110"/>
    </source>
</evidence>
<keyword evidence="10" id="KW-1185">Reference proteome</keyword>
<dbReference type="GO" id="GO:0006457">
    <property type="term" value="P:protein folding"/>
    <property type="evidence" value="ECO:0007669"/>
    <property type="project" value="UniProtKB-UniRule"/>
</dbReference>
<dbReference type="PANTHER" id="PTHR47637:SF1">
    <property type="entry name" value="CHAPERONE SURA"/>
    <property type="match status" value="1"/>
</dbReference>
<dbReference type="InterPro" id="IPR027304">
    <property type="entry name" value="Trigger_fact/SurA_dom_sf"/>
</dbReference>
<evidence type="ECO:0000256" key="3">
    <source>
        <dbReference type="ARBA" id="ARBA00022764"/>
    </source>
</evidence>
<dbReference type="EC" id="5.2.1.8" evidence="7"/>
<dbReference type="GO" id="GO:0043165">
    <property type="term" value="P:Gram-negative-bacterium-type cell outer membrane assembly"/>
    <property type="evidence" value="ECO:0007669"/>
    <property type="project" value="InterPro"/>
</dbReference>
<dbReference type="KEGG" id="seds:AAY24_14155"/>
<dbReference type="GO" id="GO:0030288">
    <property type="term" value="C:outer membrane-bounded periplasmic space"/>
    <property type="evidence" value="ECO:0007669"/>
    <property type="project" value="InterPro"/>
</dbReference>
<dbReference type="Gene3D" id="1.10.4030.10">
    <property type="entry name" value="Porin chaperone SurA, peptide-binding domain"/>
    <property type="match status" value="1"/>
</dbReference>
<dbReference type="Pfam" id="PF00639">
    <property type="entry name" value="Rotamase"/>
    <property type="match status" value="2"/>
</dbReference>
<dbReference type="Gene3D" id="3.10.50.40">
    <property type="match status" value="2"/>
</dbReference>
<comment type="domain">
    <text evidence="7">The PPIase activity resides only in the second parvulin domain. The N-terminal region and the C-terminal tail are necessary and sufficient for the chaperone activity of SurA. The PPIase activity is dispensable for SurA to function as a chaperone. The N-terminal region and the C-terminal tail are also required for porin recognition.</text>
</comment>
<dbReference type="InterPro" id="IPR000297">
    <property type="entry name" value="PPIase_PpiC"/>
</dbReference>
<dbReference type="EMBL" id="CP011412">
    <property type="protein sequence ID" value="AKH22283.1"/>
    <property type="molecule type" value="Genomic_DNA"/>
</dbReference>
<dbReference type="InterPro" id="IPR023034">
    <property type="entry name" value="PPIase_SurA"/>
</dbReference>
<dbReference type="PATRIC" id="fig|1543721.4.peg.2931"/>
<evidence type="ECO:0000256" key="2">
    <source>
        <dbReference type="ARBA" id="ARBA00022737"/>
    </source>
</evidence>
<reference evidence="9 10" key="1">
    <citation type="journal article" date="2015" name="Genome Announc.">
        <title>Complete Genome Sequence of Sedimenticola thiotaurini Strain SIP-G1, a Polyphosphate- and Polyhydroxyalkanoate-Accumulating Sulfur-Oxidizing Gammaproteobacterium Isolated from Salt Marsh Sediments.</title>
        <authorList>
            <person name="Flood B.E."/>
            <person name="Jones D.S."/>
            <person name="Bailey J.V."/>
        </authorList>
    </citation>
    <scope>NUCLEOTIDE SEQUENCE [LARGE SCALE GENOMIC DNA]</scope>
    <source>
        <strain evidence="9 10">SIP-G1</strain>
    </source>
</reference>
<dbReference type="PROSITE" id="PS01096">
    <property type="entry name" value="PPIC_PPIASE_1"/>
    <property type="match status" value="1"/>
</dbReference>
<dbReference type="GO" id="GO:0051082">
    <property type="term" value="F:unfolded protein binding"/>
    <property type="evidence" value="ECO:0007669"/>
    <property type="project" value="UniProtKB-UniRule"/>
</dbReference>
<dbReference type="GO" id="GO:0003755">
    <property type="term" value="F:peptidyl-prolyl cis-trans isomerase activity"/>
    <property type="evidence" value="ECO:0007669"/>
    <property type="project" value="UniProtKB-UniRule"/>
</dbReference>
<protein>
    <recommendedName>
        <fullName evidence="7">Chaperone SurA</fullName>
    </recommendedName>
    <alternativeName>
        <fullName evidence="7">Peptidyl-prolyl cis-trans isomerase SurA</fullName>
        <shortName evidence="7">PPIase SurA</shortName>
        <ecNumber evidence="7">5.2.1.8</ecNumber>
    </alternativeName>
    <alternativeName>
        <fullName evidence="7">Rotamase SurA</fullName>
    </alternativeName>
</protein>
<evidence type="ECO:0000256" key="6">
    <source>
        <dbReference type="ARBA" id="ARBA00023235"/>
    </source>
</evidence>
<accession>A0A0F7K5P6</accession>
<dbReference type="PANTHER" id="PTHR47637">
    <property type="entry name" value="CHAPERONE SURA"/>
    <property type="match status" value="1"/>
</dbReference>
<keyword evidence="5 7" id="KW-0143">Chaperone</keyword>
<dbReference type="GO" id="GO:0050821">
    <property type="term" value="P:protein stabilization"/>
    <property type="evidence" value="ECO:0007669"/>
    <property type="project" value="InterPro"/>
</dbReference>
<dbReference type="InterPro" id="IPR015391">
    <property type="entry name" value="SurA_N"/>
</dbReference>
<feature type="domain" description="PpiC" evidence="8">
    <location>
        <begin position="165"/>
        <end position="266"/>
    </location>
</feature>
<sequence length="422" mass="47695">MIISLGSPLVAQSQQIEPVDEIVAVVNDDIIVRSELDDEIRKIVTQLRQQGQRLPPQSDIERQVLGRLILKKLQLEAASRAGINVSEDIVAQAINNIARRNNLNLSEFRQTLEESGLSFRSFRKNIKEEITLQRLLEQEVRRRIRVTDQEVETYLARQASNLGDRSAYHLQHILIATPEAASPDQLERARQQAESIVQSLREGADFADMAITKSDGRQALEGGDLGWRPADQLPTIFVDLVINMERGEISDPIRTASGFHIIKLQDYKGGDRKIVTQSHVRHILISTNEITSNEDARTRLEQLRLRILGGDDFSALARSHSDDKSSAIKGGDLGWITPGALLPRFEEEIAKLSPGELTQPFRTEFGWHLAQLLERRQHDSTTEVQKAEARKAISDRKAAEESELYLRRLRDEAFIDIRISDS</sequence>
<comment type="function">
    <text evidence="7">Chaperone involved in the correct folding and assembly of outer membrane proteins. Recognizes specific patterns of aromatic residues and the orientation of their side chains, which are found more frequently in integral outer membrane proteins. May act in both early periplasmic and late outer membrane-associated steps of protein maturation.</text>
</comment>
<dbReference type="HAMAP" id="MF_01183">
    <property type="entry name" value="Chaperone_SurA"/>
    <property type="match status" value="1"/>
</dbReference>
<evidence type="ECO:0000313" key="10">
    <source>
        <dbReference type="Proteomes" id="UP000034410"/>
    </source>
</evidence>
<feature type="domain" description="PpiC" evidence="8">
    <location>
        <begin position="275"/>
        <end position="374"/>
    </location>
</feature>
<dbReference type="Pfam" id="PF09312">
    <property type="entry name" value="SurA_N"/>
    <property type="match status" value="1"/>
</dbReference>
<keyword evidence="2 7" id="KW-0677">Repeat</keyword>
<keyword evidence="3 7" id="KW-0574">Periplasm</keyword>
<comment type="catalytic activity">
    <reaction evidence="7">
        <text>[protein]-peptidylproline (omega=180) = [protein]-peptidylproline (omega=0)</text>
        <dbReference type="Rhea" id="RHEA:16237"/>
        <dbReference type="Rhea" id="RHEA-COMP:10747"/>
        <dbReference type="Rhea" id="RHEA-COMP:10748"/>
        <dbReference type="ChEBI" id="CHEBI:83833"/>
        <dbReference type="ChEBI" id="CHEBI:83834"/>
        <dbReference type="EC" id="5.2.1.8"/>
    </reaction>
</comment>
<organism evidence="9 10">
    <name type="scientific">Sedimenticola thiotaurini</name>
    <dbReference type="NCBI Taxonomy" id="1543721"/>
    <lineage>
        <taxon>Bacteria</taxon>
        <taxon>Pseudomonadati</taxon>
        <taxon>Pseudomonadota</taxon>
        <taxon>Gammaproteobacteria</taxon>
        <taxon>Chromatiales</taxon>
        <taxon>Sedimenticolaceae</taxon>
        <taxon>Sedimenticola</taxon>
    </lineage>
</organism>
<evidence type="ECO:0000313" key="9">
    <source>
        <dbReference type="EMBL" id="AKH22283.1"/>
    </source>
</evidence>
<evidence type="ECO:0000256" key="1">
    <source>
        <dbReference type="ARBA" id="ARBA00022729"/>
    </source>
</evidence>
<evidence type="ECO:0000259" key="8">
    <source>
        <dbReference type="PROSITE" id="PS50198"/>
    </source>
</evidence>
<proteinExistence type="inferred from homology"/>